<sequence length="67" mass="7388">MGVLSRSASDRQSAIAPLAWLRQELRDGYLWAKAELLHLIGRVFLLFSALTVESKPVPAAQGQNEPI</sequence>
<dbReference type="RefSeq" id="WP_377960360.1">
    <property type="nucleotide sequence ID" value="NZ_JBHZOL010000004.1"/>
</dbReference>
<evidence type="ECO:0000313" key="1">
    <source>
        <dbReference type="EMBL" id="MFE4104764.1"/>
    </source>
</evidence>
<organism evidence="1 2">
    <name type="scientific">Almyronema epifaneia S1</name>
    <dbReference type="NCBI Taxonomy" id="2991925"/>
    <lineage>
        <taxon>Bacteria</taxon>
        <taxon>Bacillati</taxon>
        <taxon>Cyanobacteriota</taxon>
        <taxon>Cyanophyceae</taxon>
        <taxon>Nodosilineales</taxon>
        <taxon>Nodosilineaceae</taxon>
        <taxon>Almyronema</taxon>
        <taxon>Almyronema epifaneia</taxon>
    </lineage>
</organism>
<accession>A0ABW6I9D5</accession>
<comment type="caution">
    <text evidence="1">The sequence shown here is derived from an EMBL/GenBank/DDBJ whole genome shotgun (WGS) entry which is preliminary data.</text>
</comment>
<name>A0ABW6I9D5_9CYAN</name>
<protein>
    <submittedName>
        <fullName evidence="1">Uncharacterized protein</fullName>
    </submittedName>
</protein>
<evidence type="ECO:0000313" key="2">
    <source>
        <dbReference type="Proteomes" id="UP001600165"/>
    </source>
</evidence>
<keyword evidence="2" id="KW-1185">Reference proteome</keyword>
<dbReference type="EMBL" id="JBHZOL010000004">
    <property type="protein sequence ID" value="MFE4104764.1"/>
    <property type="molecule type" value="Genomic_DNA"/>
</dbReference>
<reference evidence="1 2" key="1">
    <citation type="submission" date="2024-10" db="EMBL/GenBank/DDBJ databases">
        <authorList>
            <person name="Ratan Roy A."/>
            <person name="Morales Sandoval P.H."/>
            <person name="De Los Santos Villalobos S."/>
            <person name="Chakraborty S."/>
            <person name="Mukherjee J."/>
        </authorList>
    </citation>
    <scope>NUCLEOTIDE SEQUENCE [LARGE SCALE GENOMIC DNA]</scope>
    <source>
        <strain evidence="1 2">S1</strain>
    </source>
</reference>
<gene>
    <name evidence="1" type="ORF">ACFVKH_00650</name>
</gene>
<proteinExistence type="predicted"/>
<dbReference type="Proteomes" id="UP001600165">
    <property type="component" value="Unassembled WGS sequence"/>
</dbReference>